<sequence>MGWKRKDIYRKSNYNPQGLENTRVVKEIPTQQSNPRVSVFNRISWIPEFDKPKAIPSTSARPSKRRRVTWTAQEKPRLIIFSCYATGMESGEVAEQIAEATPNISTGVSSSSRRKDNRLFRIHIYPADGMMIGTLYINAHLI</sequence>
<accession>A0A843X0C8</accession>
<evidence type="ECO:0000313" key="1">
    <source>
        <dbReference type="EMBL" id="MQM08500.1"/>
    </source>
</evidence>
<name>A0A843X0C8_COLES</name>
<protein>
    <submittedName>
        <fullName evidence="1">Uncharacterized protein</fullName>
    </submittedName>
</protein>
<keyword evidence="2" id="KW-1185">Reference proteome</keyword>
<gene>
    <name evidence="1" type="ORF">Taro_041357</name>
</gene>
<evidence type="ECO:0000313" key="2">
    <source>
        <dbReference type="Proteomes" id="UP000652761"/>
    </source>
</evidence>
<reference evidence="1" key="1">
    <citation type="submission" date="2017-07" db="EMBL/GenBank/DDBJ databases">
        <title>Taro Niue Genome Assembly and Annotation.</title>
        <authorList>
            <person name="Atibalentja N."/>
            <person name="Keating K."/>
            <person name="Fields C.J."/>
        </authorList>
    </citation>
    <scope>NUCLEOTIDE SEQUENCE</scope>
    <source>
        <strain evidence="1">Niue_2</strain>
        <tissue evidence="1">Leaf</tissue>
    </source>
</reference>
<comment type="caution">
    <text evidence="1">The sequence shown here is derived from an EMBL/GenBank/DDBJ whole genome shotgun (WGS) entry which is preliminary data.</text>
</comment>
<organism evidence="1 2">
    <name type="scientific">Colocasia esculenta</name>
    <name type="common">Wild taro</name>
    <name type="synonym">Arum esculentum</name>
    <dbReference type="NCBI Taxonomy" id="4460"/>
    <lineage>
        <taxon>Eukaryota</taxon>
        <taxon>Viridiplantae</taxon>
        <taxon>Streptophyta</taxon>
        <taxon>Embryophyta</taxon>
        <taxon>Tracheophyta</taxon>
        <taxon>Spermatophyta</taxon>
        <taxon>Magnoliopsida</taxon>
        <taxon>Liliopsida</taxon>
        <taxon>Araceae</taxon>
        <taxon>Aroideae</taxon>
        <taxon>Colocasieae</taxon>
        <taxon>Colocasia</taxon>
    </lineage>
</organism>
<dbReference type="EMBL" id="NMUH01004137">
    <property type="protein sequence ID" value="MQM08500.1"/>
    <property type="molecule type" value="Genomic_DNA"/>
</dbReference>
<dbReference type="Proteomes" id="UP000652761">
    <property type="component" value="Unassembled WGS sequence"/>
</dbReference>
<proteinExistence type="predicted"/>
<dbReference type="AlphaFoldDB" id="A0A843X0C8"/>